<dbReference type="SUPFAM" id="SSF52980">
    <property type="entry name" value="Restriction endonuclease-like"/>
    <property type="match status" value="1"/>
</dbReference>
<dbReference type="Pfam" id="PF13635">
    <property type="entry name" value="DUF4143"/>
    <property type="match status" value="1"/>
</dbReference>
<sequence>MIKREKYMKPIREFYDGDLIKVITGIRRCGKSVILKQIIEEIKERSDNIIFLDFEDTAVLNAIPDEMALLDYIENHRRESLCYVFLDEVQRVEGWAGACRTLRIRNCSVFISGSNSKLLSREFTKELSGRYVPFRIRPFVYKELSEYGKELGKEISLTDYIIWGGFPKRIEFSGESGQRIYLNELNETIILNDIINRYKIRKTEVFKRLANFVFLSNGRILSARSVEKYMKGAGLPCSVTTITKYIGYLEEAYAIATVKKYSAKSKRELEYYLKVYDEDVALNSIRVMNNRYDLTHNFENIVYNELIYMGYTLQVYNDGAHEIDFVANKGNKQYYIQVAYSVTEEKAYEREFGAFAKLDNSCQKIVITNDDIDYSTSTVRHIQFKDFVFMNEL</sequence>
<feature type="domain" description="DUF4143" evidence="2">
    <location>
        <begin position="193"/>
        <end position="340"/>
    </location>
</feature>
<evidence type="ECO:0000313" key="4">
    <source>
        <dbReference type="Proteomes" id="UP000481852"/>
    </source>
</evidence>
<evidence type="ECO:0000259" key="1">
    <source>
        <dbReference type="Pfam" id="PF13173"/>
    </source>
</evidence>
<keyword evidence="3" id="KW-0547">Nucleotide-binding</keyword>
<dbReference type="PANTHER" id="PTHR33295:SF20">
    <property type="entry name" value="ATPASE"/>
    <property type="match status" value="1"/>
</dbReference>
<dbReference type="InterPro" id="IPR027417">
    <property type="entry name" value="P-loop_NTPase"/>
</dbReference>
<dbReference type="GO" id="GO:0005524">
    <property type="term" value="F:ATP binding"/>
    <property type="evidence" value="ECO:0007669"/>
    <property type="project" value="UniProtKB-KW"/>
</dbReference>
<organism evidence="3 4">
    <name type="scientific">Porcincola intestinalis</name>
    <dbReference type="NCBI Taxonomy" id="2606632"/>
    <lineage>
        <taxon>Bacteria</taxon>
        <taxon>Bacillati</taxon>
        <taxon>Bacillota</taxon>
        <taxon>Clostridia</taxon>
        <taxon>Lachnospirales</taxon>
        <taxon>Lachnospiraceae</taxon>
        <taxon>Porcincola</taxon>
    </lineage>
</organism>
<accession>A0A6L5X681</accession>
<gene>
    <name evidence="3" type="ORF">FYJ35_07575</name>
</gene>
<comment type="caution">
    <text evidence="3">The sequence shown here is derived from an EMBL/GenBank/DDBJ whole genome shotgun (WGS) entry which is preliminary data.</text>
</comment>
<keyword evidence="3" id="KW-0067">ATP-binding</keyword>
<dbReference type="Proteomes" id="UP000481852">
    <property type="component" value="Unassembled WGS sequence"/>
</dbReference>
<dbReference type="InterPro" id="IPR011335">
    <property type="entry name" value="Restrct_endonuc-II-like"/>
</dbReference>
<dbReference type="PANTHER" id="PTHR33295">
    <property type="entry name" value="ATPASE"/>
    <property type="match status" value="1"/>
</dbReference>
<name>A0A6L5X681_9FIRM</name>
<reference evidence="3 4" key="1">
    <citation type="submission" date="2019-08" db="EMBL/GenBank/DDBJ databases">
        <title>In-depth cultivation of the pig gut microbiome towards novel bacterial diversity and tailored functional studies.</title>
        <authorList>
            <person name="Wylensek D."/>
            <person name="Hitch T.C.A."/>
            <person name="Clavel T."/>
        </authorList>
    </citation>
    <scope>NUCLEOTIDE SEQUENCE [LARGE SCALE GENOMIC DNA]</scope>
    <source>
        <strain evidence="3 4">Oil+RF-744-WCA-WT-11</strain>
    </source>
</reference>
<dbReference type="CDD" id="cd01120">
    <property type="entry name" value="RecA-like_superfamily"/>
    <property type="match status" value="1"/>
</dbReference>
<dbReference type="Pfam" id="PF13173">
    <property type="entry name" value="AAA_14"/>
    <property type="match status" value="1"/>
</dbReference>
<keyword evidence="4" id="KW-1185">Reference proteome</keyword>
<evidence type="ECO:0000313" key="3">
    <source>
        <dbReference type="EMBL" id="MSS14903.1"/>
    </source>
</evidence>
<feature type="domain" description="AAA" evidence="1">
    <location>
        <begin position="20"/>
        <end position="144"/>
    </location>
</feature>
<dbReference type="AlphaFoldDB" id="A0A6L5X681"/>
<dbReference type="EMBL" id="VULZ01000007">
    <property type="protein sequence ID" value="MSS14903.1"/>
    <property type="molecule type" value="Genomic_DNA"/>
</dbReference>
<dbReference type="InterPro" id="IPR025420">
    <property type="entry name" value="DUF4143"/>
</dbReference>
<protein>
    <submittedName>
        <fullName evidence="3">ATP-binding protein</fullName>
    </submittedName>
</protein>
<proteinExistence type="predicted"/>
<dbReference type="RefSeq" id="WP_154525216.1">
    <property type="nucleotide sequence ID" value="NZ_VULZ01000007.1"/>
</dbReference>
<dbReference type="InterPro" id="IPR041682">
    <property type="entry name" value="AAA_14"/>
</dbReference>
<evidence type="ECO:0000259" key="2">
    <source>
        <dbReference type="Pfam" id="PF13635"/>
    </source>
</evidence>
<dbReference type="SUPFAM" id="SSF52540">
    <property type="entry name" value="P-loop containing nucleoside triphosphate hydrolases"/>
    <property type="match status" value="1"/>
</dbReference>
<dbReference type="Gene3D" id="3.40.50.300">
    <property type="entry name" value="P-loop containing nucleotide triphosphate hydrolases"/>
    <property type="match status" value="1"/>
</dbReference>